<accession>A0A8H6MWJ9</accession>
<keyword evidence="2" id="KW-1185">Reference proteome</keyword>
<dbReference type="Proteomes" id="UP000654918">
    <property type="component" value="Unassembled WGS sequence"/>
</dbReference>
<gene>
    <name evidence="1" type="ORF">CPLU01_15198</name>
</gene>
<dbReference type="SUPFAM" id="SSF53335">
    <property type="entry name" value="S-adenosyl-L-methionine-dependent methyltransferases"/>
    <property type="match status" value="1"/>
</dbReference>
<dbReference type="InterPro" id="IPR029063">
    <property type="entry name" value="SAM-dependent_MTases_sf"/>
</dbReference>
<dbReference type="GO" id="GO:0008168">
    <property type="term" value="F:methyltransferase activity"/>
    <property type="evidence" value="ECO:0007669"/>
    <property type="project" value="UniProtKB-KW"/>
</dbReference>
<keyword evidence="1" id="KW-0808">Transferase</keyword>
<comment type="caution">
    <text evidence="1">The sequence shown here is derived from an EMBL/GenBank/DDBJ whole genome shotgun (WGS) entry which is preliminary data.</text>
</comment>
<proteinExistence type="predicted"/>
<keyword evidence="1" id="KW-0489">Methyltransferase</keyword>
<evidence type="ECO:0000313" key="1">
    <source>
        <dbReference type="EMBL" id="KAF6810918.1"/>
    </source>
</evidence>
<reference evidence="1" key="1">
    <citation type="journal article" date="2020" name="Phytopathology">
        <title>Genome Sequence Resources of Colletotrichum truncatum, C. plurivorum, C. musicola, and C. sojae: Four Species Pathogenic to Soybean (Glycine max).</title>
        <authorList>
            <person name="Rogerio F."/>
            <person name="Boufleur T.R."/>
            <person name="Ciampi-Guillardi M."/>
            <person name="Sukno S.A."/>
            <person name="Thon M.R."/>
            <person name="Massola Junior N.S."/>
            <person name="Baroncelli R."/>
        </authorList>
    </citation>
    <scope>NUCLEOTIDE SEQUENCE</scope>
    <source>
        <strain evidence="1">LFN00145</strain>
    </source>
</reference>
<organism evidence="1 2">
    <name type="scientific">Colletotrichum plurivorum</name>
    <dbReference type="NCBI Taxonomy" id="2175906"/>
    <lineage>
        <taxon>Eukaryota</taxon>
        <taxon>Fungi</taxon>
        <taxon>Dikarya</taxon>
        <taxon>Ascomycota</taxon>
        <taxon>Pezizomycotina</taxon>
        <taxon>Sordariomycetes</taxon>
        <taxon>Hypocreomycetidae</taxon>
        <taxon>Glomerellales</taxon>
        <taxon>Glomerellaceae</taxon>
        <taxon>Colletotrichum</taxon>
        <taxon>Colletotrichum orchidearum species complex</taxon>
    </lineage>
</organism>
<sequence length="126" mass="13815">MAEIRAENANTGGHAAVDVPSHSAADFIEADDDASDIASTIDDRISSYTASVASSVVDYPVEYGRRYYAFRPGSYLFPNDEREMDRLDLSHSLMVKIQGNRLFLAPLEKDKIRRILDIGTGTGICG</sequence>
<dbReference type="AlphaFoldDB" id="A0A8H6MWJ9"/>
<dbReference type="EMBL" id="WIGO01000479">
    <property type="protein sequence ID" value="KAF6810918.1"/>
    <property type="molecule type" value="Genomic_DNA"/>
</dbReference>
<protein>
    <submittedName>
        <fullName evidence="1">UMTA methyltransferase</fullName>
    </submittedName>
</protein>
<dbReference type="GO" id="GO:0032259">
    <property type="term" value="P:methylation"/>
    <property type="evidence" value="ECO:0007669"/>
    <property type="project" value="UniProtKB-KW"/>
</dbReference>
<name>A0A8H6MWJ9_9PEZI</name>
<evidence type="ECO:0000313" key="2">
    <source>
        <dbReference type="Proteomes" id="UP000654918"/>
    </source>
</evidence>